<dbReference type="AlphaFoldDB" id="A0A6B2L434"/>
<dbReference type="Gene3D" id="4.10.75.10">
    <property type="entry name" value="Elafin-like"/>
    <property type="match status" value="2"/>
</dbReference>
<accession>A0A6B2L434</accession>
<proteinExistence type="predicted"/>
<dbReference type="InterPro" id="IPR036645">
    <property type="entry name" value="Elafin-like_sf"/>
</dbReference>
<protein>
    <recommendedName>
        <fullName evidence="1">WAP domain-containing protein</fullName>
    </recommendedName>
</protein>
<dbReference type="GO" id="GO:0005576">
    <property type="term" value="C:extracellular region"/>
    <property type="evidence" value="ECO:0007669"/>
    <property type="project" value="InterPro"/>
</dbReference>
<dbReference type="EMBL" id="GIBP01002639">
    <property type="protein sequence ID" value="NDV31608.1"/>
    <property type="molecule type" value="Transcribed_RNA"/>
</dbReference>
<dbReference type="GO" id="GO:0030414">
    <property type="term" value="F:peptidase inhibitor activity"/>
    <property type="evidence" value="ECO:0007669"/>
    <property type="project" value="InterPro"/>
</dbReference>
<dbReference type="PROSITE" id="PS51390">
    <property type="entry name" value="WAP"/>
    <property type="match status" value="1"/>
</dbReference>
<feature type="domain" description="WAP" evidence="1">
    <location>
        <begin position="75"/>
        <end position="120"/>
    </location>
</feature>
<name>A0A6B2L434_9EUKA</name>
<sequence length="436" mass="45735">MNDTTCPGSQKCCSNGCGSACMDVLATDPTACTSCPGFVIQSIQICPDGSSAGPVCERSSSGACQWGQTTCPSAPSIHDGTCPQALCSGFAPDNCTTDNDCSLTEKCCFNGCGRICAESVHDCYVTGPVCSDRPIYTFAPVIPDQSPECLACMDMNFCYRADSNASCSWTPGFDPCMATCSTTKPVKECKARDPCGCQALPGCGWCEVSGDIAVIDQIGSYSYGVCMSSVIGNKCSASASSYGYSGHYIESILNCAEISNASVSSPSFGAAEVALALGLSPNLVDGSGLVTGYLRIAMQKINEGVVSETDLQTELDTFLSIPSVRIIVKNILQALYISESQTRVQTILDVYNLLNPDITRICNALHQSYANVLGIEASHFQNCNLVPVVTPMAKRQAGLSSTYIHSSSIIQGSPNSGMGVSWSGVVFALCLILLAM</sequence>
<dbReference type="SUPFAM" id="SSF57256">
    <property type="entry name" value="Elafin-like"/>
    <property type="match status" value="1"/>
</dbReference>
<dbReference type="InterPro" id="IPR008197">
    <property type="entry name" value="WAP_dom"/>
</dbReference>
<evidence type="ECO:0000259" key="1">
    <source>
        <dbReference type="PROSITE" id="PS51390"/>
    </source>
</evidence>
<dbReference type="SMART" id="SM00217">
    <property type="entry name" value="WAP"/>
    <property type="match status" value="1"/>
</dbReference>
<organism evidence="2">
    <name type="scientific">Arcella intermedia</name>
    <dbReference type="NCBI Taxonomy" id="1963864"/>
    <lineage>
        <taxon>Eukaryota</taxon>
        <taxon>Amoebozoa</taxon>
        <taxon>Tubulinea</taxon>
        <taxon>Elardia</taxon>
        <taxon>Arcellinida</taxon>
        <taxon>Sphaerothecina</taxon>
        <taxon>Arcellidae</taxon>
        <taxon>Arcella</taxon>
    </lineage>
</organism>
<evidence type="ECO:0000313" key="2">
    <source>
        <dbReference type="EMBL" id="NDV31608.1"/>
    </source>
</evidence>
<reference evidence="2" key="1">
    <citation type="journal article" date="2020" name="J. Eukaryot. Microbiol.">
        <title>De novo Sequencing, Assembly and Annotation of the Transcriptome for the Free-Living Testate Amoeba Arcella intermedia.</title>
        <authorList>
            <person name="Ribeiro G.M."/>
            <person name="Porfirio-Sousa A.L."/>
            <person name="Maurer-Alcala X.X."/>
            <person name="Katz L.A."/>
            <person name="Lahr D.J.G."/>
        </authorList>
    </citation>
    <scope>NUCLEOTIDE SEQUENCE</scope>
</reference>
<dbReference type="Pfam" id="PF00095">
    <property type="entry name" value="WAP"/>
    <property type="match status" value="2"/>
</dbReference>